<protein>
    <submittedName>
        <fullName evidence="2">Uncharacterized protein</fullName>
    </submittedName>
</protein>
<comment type="caution">
    <text evidence="2">The sequence shown here is derived from an EMBL/GenBank/DDBJ whole genome shotgun (WGS) entry which is preliminary data.</text>
</comment>
<dbReference type="EMBL" id="JAIWYP010000013">
    <property type="protein sequence ID" value="KAH3717102.1"/>
    <property type="molecule type" value="Genomic_DNA"/>
</dbReference>
<feature type="transmembrane region" description="Helical" evidence="1">
    <location>
        <begin position="6"/>
        <end position="27"/>
    </location>
</feature>
<reference evidence="2" key="2">
    <citation type="submission" date="2020-11" db="EMBL/GenBank/DDBJ databases">
        <authorList>
            <person name="McCartney M.A."/>
            <person name="Auch B."/>
            <person name="Kono T."/>
            <person name="Mallez S."/>
            <person name="Becker A."/>
            <person name="Gohl D.M."/>
            <person name="Silverstein K.A.T."/>
            <person name="Koren S."/>
            <person name="Bechman K.B."/>
            <person name="Herman A."/>
            <person name="Abrahante J.E."/>
            <person name="Garbe J."/>
        </authorList>
    </citation>
    <scope>NUCLEOTIDE SEQUENCE</scope>
    <source>
        <strain evidence="2">Duluth1</strain>
        <tissue evidence="2">Whole animal</tissue>
    </source>
</reference>
<organism evidence="2 3">
    <name type="scientific">Dreissena polymorpha</name>
    <name type="common">Zebra mussel</name>
    <name type="synonym">Mytilus polymorpha</name>
    <dbReference type="NCBI Taxonomy" id="45954"/>
    <lineage>
        <taxon>Eukaryota</taxon>
        <taxon>Metazoa</taxon>
        <taxon>Spiralia</taxon>
        <taxon>Lophotrochozoa</taxon>
        <taxon>Mollusca</taxon>
        <taxon>Bivalvia</taxon>
        <taxon>Autobranchia</taxon>
        <taxon>Heteroconchia</taxon>
        <taxon>Euheterodonta</taxon>
        <taxon>Imparidentia</taxon>
        <taxon>Neoheterodontei</taxon>
        <taxon>Myida</taxon>
        <taxon>Dreissenoidea</taxon>
        <taxon>Dreissenidae</taxon>
        <taxon>Dreissena</taxon>
    </lineage>
</organism>
<dbReference type="AlphaFoldDB" id="A0A9D4C477"/>
<proteinExistence type="predicted"/>
<keyword evidence="1" id="KW-0812">Transmembrane</keyword>
<keyword evidence="3" id="KW-1185">Reference proteome</keyword>
<sequence>MVRISYVVGVISVVAAVVILAVWFGVFSTDLIIRTKRLCTGVFIYTFINMDYVP</sequence>
<reference evidence="2" key="1">
    <citation type="journal article" date="2019" name="bioRxiv">
        <title>The Genome of the Zebra Mussel, Dreissena polymorpha: A Resource for Invasive Species Research.</title>
        <authorList>
            <person name="McCartney M.A."/>
            <person name="Auch B."/>
            <person name="Kono T."/>
            <person name="Mallez S."/>
            <person name="Zhang Y."/>
            <person name="Obille A."/>
            <person name="Becker A."/>
            <person name="Abrahante J.E."/>
            <person name="Garbe J."/>
            <person name="Badalamenti J.P."/>
            <person name="Herman A."/>
            <person name="Mangelson H."/>
            <person name="Liachko I."/>
            <person name="Sullivan S."/>
            <person name="Sone E.D."/>
            <person name="Koren S."/>
            <person name="Silverstein K.A.T."/>
            <person name="Beckman K.B."/>
            <person name="Gohl D.M."/>
        </authorList>
    </citation>
    <scope>NUCLEOTIDE SEQUENCE</scope>
    <source>
        <strain evidence="2">Duluth1</strain>
        <tissue evidence="2">Whole animal</tissue>
    </source>
</reference>
<keyword evidence="1" id="KW-0472">Membrane</keyword>
<gene>
    <name evidence="2" type="ORF">DPMN_059880</name>
</gene>
<name>A0A9D4C477_DREPO</name>
<evidence type="ECO:0000256" key="1">
    <source>
        <dbReference type="SAM" id="Phobius"/>
    </source>
</evidence>
<evidence type="ECO:0000313" key="3">
    <source>
        <dbReference type="Proteomes" id="UP000828390"/>
    </source>
</evidence>
<keyword evidence="1" id="KW-1133">Transmembrane helix</keyword>
<evidence type="ECO:0000313" key="2">
    <source>
        <dbReference type="EMBL" id="KAH3717102.1"/>
    </source>
</evidence>
<accession>A0A9D4C477</accession>
<dbReference type="Proteomes" id="UP000828390">
    <property type="component" value="Unassembled WGS sequence"/>
</dbReference>